<dbReference type="Gene3D" id="3.40.30.10">
    <property type="entry name" value="Glutaredoxin"/>
    <property type="match status" value="1"/>
</dbReference>
<evidence type="ECO:0000313" key="8">
    <source>
        <dbReference type="Proteomes" id="UP000094527"/>
    </source>
</evidence>
<dbReference type="PROSITE" id="PS50405">
    <property type="entry name" value="GST_CTER"/>
    <property type="match status" value="1"/>
</dbReference>
<evidence type="ECO:0000256" key="4">
    <source>
        <dbReference type="ARBA" id="ARBA00047960"/>
    </source>
</evidence>
<comment type="caution">
    <text evidence="7">The sequence shown here is derived from an EMBL/GenBank/DDBJ whole genome shotgun (WGS) entry which is preliminary data.</text>
</comment>
<gene>
    <name evidence="7" type="ORF">Ocin01_06689</name>
</gene>
<dbReference type="GO" id="GO:0004364">
    <property type="term" value="F:glutathione transferase activity"/>
    <property type="evidence" value="ECO:0007669"/>
    <property type="project" value="UniProtKB-EC"/>
</dbReference>
<dbReference type="CDD" id="cd03192">
    <property type="entry name" value="GST_C_Sigma_like"/>
    <property type="match status" value="1"/>
</dbReference>
<dbReference type="InterPro" id="IPR036282">
    <property type="entry name" value="Glutathione-S-Trfase_C_sf"/>
</dbReference>
<dbReference type="PROSITE" id="PS50404">
    <property type="entry name" value="GST_NTER"/>
    <property type="match status" value="1"/>
</dbReference>
<evidence type="ECO:0000256" key="3">
    <source>
        <dbReference type="ARBA" id="ARBA00038317"/>
    </source>
</evidence>
<dbReference type="AlphaFoldDB" id="A0A1D2N437"/>
<protein>
    <recommendedName>
        <fullName evidence="1">glutathione transferase</fullName>
        <ecNumber evidence="1">2.5.1.18</ecNumber>
    </recommendedName>
</protein>
<evidence type="ECO:0000259" key="6">
    <source>
        <dbReference type="PROSITE" id="PS50405"/>
    </source>
</evidence>
<dbReference type="Gene3D" id="1.20.1050.10">
    <property type="match status" value="1"/>
</dbReference>
<dbReference type="InterPro" id="IPR004046">
    <property type="entry name" value="GST_C"/>
</dbReference>
<dbReference type="Pfam" id="PF02798">
    <property type="entry name" value="GST_N"/>
    <property type="match status" value="1"/>
</dbReference>
<dbReference type="EC" id="2.5.1.18" evidence="1"/>
<dbReference type="FunFam" id="1.20.1050.10:FF:000030">
    <property type="entry name" value="Glutathione S-transferase S1"/>
    <property type="match status" value="1"/>
</dbReference>
<dbReference type="PANTHER" id="PTHR11571:SF224">
    <property type="entry name" value="HEMATOPOIETIC PROSTAGLANDIN D SYNTHASE"/>
    <property type="match status" value="1"/>
</dbReference>
<feature type="domain" description="GST C-terminal" evidence="6">
    <location>
        <begin position="85"/>
        <end position="208"/>
    </location>
</feature>
<dbReference type="InterPro" id="IPR004045">
    <property type="entry name" value="Glutathione_S-Trfase_N"/>
</dbReference>
<dbReference type="OMA" id="NIAKWID"/>
<dbReference type="InterPro" id="IPR040079">
    <property type="entry name" value="Glutathione_S-Trfase"/>
</dbReference>
<evidence type="ECO:0000256" key="2">
    <source>
        <dbReference type="ARBA" id="ARBA00022679"/>
    </source>
</evidence>
<dbReference type="PANTHER" id="PTHR11571">
    <property type="entry name" value="GLUTATHIONE S-TRANSFERASE"/>
    <property type="match status" value="1"/>
</dbReference>
<dbReference type="EMBL" id="LJIJ01000240">
    <property type="protein sequence ID" value="ODM99991.1"/>
    <property type="molecule type" value="Genomic_DNA"/>
</dbReference>
<dbReference type="SUPFAM" id="SSF47616">
    <property type="entry name" value="GST C-terminal domain-like"/>
    <property type="match status" value="1"/>
</dbReference>
<dbReference type="FunFam" id="3.40.30.10:FF:000035">
    <property type="entry name" value="hematopoietic prostaglandin D synthase"/>
    <property type="match status" value="1"/>
</dbReference>
<keyword evidence="8" id="KW-1185">Reference proteome</keyword>
<reference evidence="7 8" key="1">
    <citation type="journal article" date="2016" name="Genome Biol. Evol.">
        <title>Gene Family Evolution Reflects Adaptation to Soil Environmental Stressors in the Genome of the Collembolan Orchesella cincta.</title>
        <authorList>
            <person name="Faddeeva-Vakhrusheva A."/>
            <person name="Derks M.F."/>
            <person name="Anvar S.Y."/>
            <person name="Agamennone V."/>
            <person name="Suring W."/>
            <person name="Smit S."/>
            <person name="van Straalen N.M."/>
            <person name="Roelofs D."/>
        </authorList>
    </citation>
    <scope>NUCLEOTIDE SEQUENCE [LARGE SCALE GENOMIC DNA]</scope>
    <source>
        <tissue evidence="7">Mixed pool</tissue>
    </source>
</reference>
<dbReference type="Proteomes" id="UP000094527">
    <property type="component" value="Unassembled WGS sequence"/>
</dbReference>
<dbReference type="InterPro" id="IPR010987">
    <property type="entry name" value="Glutathione-S-Trfase_C-like"/>
</dbReference>
<dbReference type="SFLD" id="SFLDG01205">
    <property type="entry name" value="AMPS.1"/>
    <property type="match status" value="1"/>
</dbReference>
<comment type="catalytic activity">
    <reaction evidence="4">
        <text>RX + glutathione = an S-substituted glutathione + a halide anion + H(+)</text>
        <dbReference type="Rhea" id="RHEA:16437"/>
        <dbReference type="ChEBI" id="CHEBI:15378"/>
        <dbReference type="ChEBI" id="CHEBI:16042"/>
        <dbReference type="ChEBI" id="CHEBI:17792"/>
        <dbReference type="ChEBI" id="CHEBI:57925"/>
        <dbReference type="ChEBI" id="CHEBI:90779"/>
        <dbReference type="EC" id="2.5.1.18"/>
    </reaction>
</comment>
<comment type="similarity">
    <text evidence="3">Belongs to the GST superfamily. Sigma family.</text>
</comment>
<dbReference type="InterPro" id="IPR036249">
    <property type="entry name" value="Thioredoxin-like_sf"/>
</dbReference>
<evidence type="ECO:0000259" key="5">
    <source>
        <dbReference type="PROSITE" id="PS50404"/>
    </source>
</evidence>
<dbReference type="OrthoDB" id="414243at2759"/>
<feature type="domain" description="GST N-terminal" evidence="5">
    <location>
        <begin position="4"/>
        <end position="83"/>
    </location>
</feature>
<dbReference type="SUPFAM" id="SSF52833">
    <property type="entry name" value="Thioredoxin-like"/>
    <property type="match status" value="1"/>
</dbReference>
<organism evidence="7 8">
    <name type="scientific">Orchesella cincta</name>
    <name type="common">Springtail</name>
    <name type="synonym">Podura cincta</name>
    <dbReference type="NCBI Taxonomy" id="48709"/>
    <lineage>
        <taxon>Eukaryota</taxon>
        <taxon>Metazoa</taxon>
        <taxon>Ecdysozoa</taxon>
        <taxon>Arthropoda</taxon>
        <taxon>Hexapoda</taxon>
        <taxon>Collembola</taxon>
        <taxon>Entomobryomorpha</taxon>
        <taxon>Entomobryoidea</taxon>
        <taxon>Orchesellidae</taxon>
        <taxon>Orchesellinae</taxon>
        <taxon>Orchesella</taxon>
    </lineage>
</organism>
<accession>A0A1D2N437</accession>
<name>A0A1D2N437_ORCCI</name>
<dbReference type="CDD" id="cd03039">
    <property type="entry name" value="GST_N_Sigma_like"/>
    <property type="match status" value="1"/>
</dbReference>
<keyword evidence="2 7" id="KW-0808">Transferase</keyword>
<dbReference type="SFLD" id="SFLDS00019">
    <property type="entry name" value="Glutathione_Transferase_(cytos"/>
    <property type="match status" value="1"/>
</dbReference>
<sequence length="208" mass="24428">MSTPSYRLIYFNLRVLGEPIRFLFNYIGVPFEDVRIDRDKEWAALKPSTGWGKLPILEIDGKQQICQSHAIAKYLARKYNLDGANELESAKCDEYVGAANDLRLEWRRFWFEQDQTKKQQMKEEFRDIIAPSYLTKYSKALEENGGKYLVGSGLTWTDFFLPVFFELFEDTIDKNILDPYPILKEYKANIFSIPQVKKSIENRPPYKI</sequence>
<dbReference type="STRING" id="48709.A0A1D2N437"/>
<dbReference type="InterPro" id="IPR050213">
    <property type="entry name" value="GST_superfamily"/>
</dbReference>
<dbReference type="GO" id="GO:0006749">
    <property type="term" value="P:glutathione metabolic process"/>
    <property type="evidence" value="ECO:0007669"/>
    <property type="project" value="TreeGrafter"/>
</dbReference>
<evidence type="ECO:0000313" key="7">
    <source>
        <dbReference type="EMBL" id="ODM99991.1"/>
    </source>
</evidence>
<dbReference type="SFLD" id="SFLDG00363">
    <property type="entry name" value="AMPS_(cytGST):_Alpha-__Mu-__Pi"/>
    <property type="match status" value="1"/>
</dbReference>
<evidence type="ECO:0000256" key="1">
    <source>
        <dbReference type="ARBA" id="ARBA00012452"/>
    </source>
</evidence>
<proteinExistence type="inferred from homology"/>
<dbReference type="GO" id="GO:0004602">
    <property type="term" value="F:glutathione peroxidase activity"/>
    <property type="evidence" value="ECO:0007669"/>
    <property type="project" value="UniProtKB-ARBA"/>
</dbReference>
<dbReference type="Pfam" id="PF14497">
    <property type="entry name" value="GST_C_3"/>
    <property type="match status" value="1"/>
</dbReference>